<dbReference type="Gene3D" id="3.40.50.300">
    <property type="entry name" value="P-loop containing nucleotide triphosphate hydrolases"/>
    <property type="match status" value="1"/>
</dbReference>
<keyword evidence="10" id="KW-1185">Reference proteome</keyword>
<evidence type="ECO:0000259" key="8">
    <source>
        <dbReference type="PROSITE" id="PS50162"/>
    </source>
</evidence>
<dbReference type="GO" id="GO:0006281">
    <property type="term" value="P:DNA repair"/>
    <property type="evidence" value="ECO:0007669"/>
    <property type="project" value="UniProtKB-KW"/>
</dbReference>
<keyword evidence="6" id="KW-0539">Nucleus</keyword>
<dbReference type="Proteomes" id="UP001566132">
    <property type="component" value="Unassembled WGS sequence"/>
</dbReference>
<keyword evidence="2" id="KW-0547">Nucleotide-binding</keyword>
<evidence type="ECO:0000256" key="7">
    <source>
        <dbReference type="ARBA" id="ARBA00040674"/>
    </source>
</evidence>
<gene>
    <name evidence="9" type="ORF">ABEB36_002092</name>
</gene>
<dbReference type="PROSITE" id="PS50162">
    <property type="entry name" value="RECA_2"/>
    <property type="match status" value="1"/>
</dbReference>
<evidence type="ECO:0000256" key="1">
    <source>
        <dbReference type="ARBA" id="ARBA00004123"/>
    </source>
</evidence>
<evidence type="ECO:0000313" key="10">
    <source>
        <dbReference type="Proteomes" id="UP001566132"/>
    </source>
</evidence>
<dbReference type="GO" id="GO:0005524">
    <property type="term" value="F:ATP binding"/>
    <property type="evidence" value="ECO:0007669"/>
    <property type="project" value="UniProtKB-KW"/>
</dbReference>
<comment type="subcellular location">
    <subcellularLocation>
        <location evidence="1">Nucleus</location>
    </subcellularLocation>
</comment>
<dbReference type="InterPro" id="IPR016467">
    <property type="entry name" value="DNA_recomb/repair_RecA-like"/>
</dbReference>
<evidence type="ECO:0000313" key="9">
    <source>
        <dbReference type="EMBL" id="KAL1512510.1"/>
    </source>
</evidence>
<organism evidence="9 10">
    <name type="scientific">Hypothenemus hampei</name>
    <name type="common">Coffee berry borer</name>
    <dbReference type="NCBI Taxonomy" id="57062"/>
    <lineage>
        <taxon>Eukaryota</taxon>
        <taxon>Metazoa</taxon>
        <taxon>Ecdysozoa</taxon>
        <taxon>Arthropoda</taxon>
        <taxon>Hexapoda</taxon>
        <taxon>Insecta</taxon>
        <taxon>Pterygota</taxon>
        <taxon>Neoptera</taxon>
        <taxon>Endopterygota</taxon>
        <taxon>Coleoptera</taxon>
        <taxon>Polyphaga</taxon>
        <taxon>Cucujiformia</taxon>
        <taxon>Curculionidae</taxon>
        <taxon>Scolytinae</taxon>
        <taxon>Hypothenemus</taxon>
    </lineage>
</organism>
<dbReference type="PIRSF" id="PIRSF005856">
    <property type="entry name" value="Rad51"/>
    <property type="match status" value="1"/>
</dbReference>
<dbReference type="InterPro" id="IPR020588">
    <property type="entry name" value="RecA_ATP-bd"/>
</dbReference>
<sequence>MEHAQNITTLNIARASVKKLQNLGKHYCNDLTESDLLTFAINLVNYPETITGLELLEEELSNTYLLSLNTHLDAVLTNEISPGRIVELAGIPGTGKTQICFQLCVTAQLPTKIGGCAGQVIYLNTNKNFSVSQIRKITNNLLKHITTIANDDLSLPTEEEILKNIFVFNVNNVAEMFAALLIFEEFLNNKKVKLVIIDNITSPLNNIENQMERKTVIHRFIDDLQSLSRKFHFAVIITNNYTTKILTDKSVYVSALGDSFFDRVNTRICLSRHPNNLFEAELIKSTKKTPLKMAFALI</sequence>
<evidence type="ECO:0000256" key="3">
    <source>
        <dbReference type="ARBA" id="ARBA00022763"/>
    </source>
</evidence>
<keyword evidence="3" id="KW-0227">DNA damage</keyword>
<keyword evidence="5" id="KW-0234">DNA repair</keyword>
<evidence type="ECO:0000256" key="5">
    <source>
        <dbReference type="ARBA" id="ARBA00023204"/>
    </source>
</evidence>
<dbReference type="EMBL" id="JBDJPC010000002">
    <property type="protein sequence ID" value="KAL1512510.1"/>
    <property type="molecule type" value="Genomic_DNA"/>
</dbReference>
<evidence type="ECO:0000256" key="6">
    <source>
        <dbReference type="ARBA" id="ARBA00023242"/>
    </source>
</evidence>
<evidence type="ECO:0000256" key="4">
    <source>
        <dbReference type="ARBA" id="ARBA00022840"/>
    </source>
</evidence>
<dbReference type="InterPro" id="IPR027417">
    <property type="entry name" value="P-loop_NTPase"/>
</dbReference>
<evidence type="ECO:0000256" key="2">
    <source>
        <dbReference type="ARBA" id="ARBA00022741"/>
    </source>
</evidence>
<reference evidence="9 10" key="1">
    <citation type="submission" date="2024-05" db="EMBL/GenBank/DDBJ databases">
        <title>Genetic variation in Jamaican populations of the coffee berry borer (Hypothenemus hampei).</title>
        <authorList>
            <person name="Errbii M."/>
            <person name="Myrie A."/>
        </authorList>
    </citation>
    <scope>NUCLEOTIDE SEQUENCE [LARGE SCALE GENOMIC DNA]</scope>
    <source>
        <strain evidence="9">JA-Hopewell-2020-01-JO</strain>
        <tissue evidence="9">Whole body</tissue>
    </source>
</reference>
<dbReference type="Pfam" id="PF08423">
    <property type="entry name" value="Rad51"/>
    <property type="match status" value="1"/>
</dbReference>
<dbReference type="InterPro" id="IPR052093">
    <property type="entry name" value="HR_Repair_Mediator"/>
</dbReference>
<accession>A0ABD1F748</accession>
<comment type="caution">
    <text evidence="9">The sequence shown here is derived from an EMBL/GenBank/DDBJ whole genome shotgun (WGS) entry which is preliminary data.</text>
</comment>
<proteinExistence type="predicted"/>
<dbReference type="AlphaFoldDB" id="A0ABD1F748"/>
<dbReference type="SUPFAM" id="SSF52540">
    <property type="entry name" value="P-loop containing nucleoside triphosphate hydrolases"/>
    <property type="match status" value="1"/>
</dbReference>
<dbReference type="SMART" id="SM00382">
    <property type="entry name" value="AAA"/>
    <property type="match status" value="1"/>
</dbReference>
<dbReference type="PANTHER" id="PTHR46239:SF1">
    <property type="entry name" value="DNA REPAIR PROTEIN RAD51 HOMOLOG 3"/>
    <property type="match status" value="1"/>
</dbReference>
<feature type="domain" description="RecA family profile 1" evidence="8">
    <location>
        <begin position="61"/>
        <end position="242"/>
    </location>
</feature>
<dbReference type="GO" id="GO:0005634">
    <property type="term" value="C:nucleus"/>
    <property type="evidence" value="ECO:0007669"/>
    <property type="project" value="UniProtKB-SubCell"/>
</dbReference>
<dbReference type="PANTHER" id="PTHR46239">
    <property type="entry name" value="DNA REPAIR PROTEIN RAD51 HOMOLOG 3 RAD51C"/>
    <property type="match status" value="1"/>
</dbReference>
<name>A0ABD1F748_HYPHA</name>
<dbReference type="InterPro" id="IPR003593">
    <property type="entry name" value="AAA+_ATPase"/>
</dbReference>
<keyword evidence="4" id="KW-0067">ATP-binding</keyword>
<protein>
    <recommendedName>
        <fullName evidence="7">DNA repair protein RAD51 homolog 3</fullName>
    </recommendedName>
</protein>
<dbReference type="InterPro" id="IPR013632">
    <property type="entry name" value="Rad51_C"/>
</dbReference>